<accession>A0ABR0GPC8</accession>
<dbReference type="Proteomes" id="UP001323405">
    <property type="component" value="Unassembled WGS sequence"/>
</dbReference>
<organism evidence="1 2">
    <name type="scientific">Podospora pseudocomata</name>
    <dbReference type="NCBI Taxonomy" id="2093779"/>
    <lineage>
        <taxon>Eukaryota</taxon>
        <taxon>Fungi</taxon>
        <taxon>Dikarya</taxon>
        <taxon>Ascomycota</taxon>
        <taxon>Pezizomycotina</taxon>
        <taxon>Sordariomycetes</taxon>
        <taxon>Sordariomycetidae</taxon>
        <taxon>Sordariales</taxon>
        <taxon>Podosporaceae</taxon>
        <taxon>Podospora</taxon>
    </lineage>
</organism>
<dbReference type="GeneID" id="87903022"/>
<evidence type="ECO:0000313" key="2">
    <source>
        <dbReference type="Proteomes" id="UP001323405"/>
    </source>
</evidence>
<reference evidence="1 2" key="1">
    <citation type="journal article" date="2023" name="bioRxiv">
        <title>High-quality genome assemblies of four members of thePodospora anserinaspecies complex.</title>
        <authorList>
            <person name="Ament-Velasquez S.L."/>
            <person name="Vogan A.A."/>
            <person name="Wallerman O."/>
            <person name="Hartmann F."/>
            <person name="Gautier V."/>
            <person name="Silar P."/>
            <person name="Giraud T."/>
            <person name="Johannesson H."/>
        </authorList>
    </citation>
    <scope>NUCLEOTIDE SEQUENCE [LARGE SCALE GENOMIC DNA]</scope>
    <source>
        <strain evidence="1 2">CBS 415.72m</strain>
    </source>
</reference>
<dbReference type="RefSeq" id="XP_062746494.1">
    <property type="nucleotide sequence ID" value="XM_062883429.1"/>
</dbReference>
<dbReference type="EMBL" id="JAFFHA010000004">
    <property type="protein sequence ID" value="KAK4657521.1"/>
    <property type="molecule type" value="Genomic_DNA"/>
</dbReference>
<name>A0ABR0GPC8_9PEZI</name>
<evidence type="ECO:0000313" key="1">
    <source>
        <dbReference type="EMBL" id="KAK4657521.1"/>
    </source>
</evidence>
<comment type="caution">
    <text evidence="1">The sequence shown here is derived from an EMBL/GenBank/DDBJ whole genome shotgun (WGS) entry which is preliminary data.</text>
</comment>
<keyword evidence="2" id="KW-1185">Reference proteome</keyword>
<protein>
    <submittedName>
        <fullName evidence="1">Uncharacterized protein</fullName>
    </submittedName>
</protein>
<sequence length="68" mass="7689">MSYCLAPYFTVSSHIFDRVSASFVSIYAKQWMNNLAMNGPDYATLQPNHKSLLRVMFALIIPFIENGG</sequence>
<proteinExistence type="predicted"/>
<gene>
    <name evidence="1" type="ORF">QC762_0046700</name>
</gene>